<accession>A0ABV7F520</accession>
<keyword evidence="2" id="KW-1185">Reference proteome</keyword>
<reference evidence="2" key="1">
    <citation type="journal article" date="2019" name="Int. J. Syst. Evol. Microbiol.">
        <title>The Global Catalogue of Microorganisms (GCM) 10K type strain sequencing project: providing services to taxonomists for standard genome sequencing and annotation.</title>
        <authorList>
            <consortium name="The Broad Institute Genomics Platform"/>
            <consortium name="The Broad Institute Genome Sequencing Center for Infectious Disease"/>
            <person name="Wu L."/>
            <person name="Ma J."/>
        </authorList>
    </citation>
    <scope>NUCLEOTIDE SEQUENCE [LARGE SCALE GENOMIC DNA]</scope>
    <source>
        <strain evidence="2">KCTC 42986</strain>
    </source>
</reference>
<comment type="caution">
    <text evidence="1">The sequence shown here is derived from an EMBL/GenBank/DDBJ whole genome shotgun (WGS) entry which is preliminary data.</text>
</comment>
<gene>
    <name evidence="1" type="ORF">ACFOFO_19105</name>
</gene>
<organism evidence="1 2">
    <name type="scientific">Undibacterium arcticum</name>
    <dbReference type="NCBI Taxonomy" id="1762892"/>
    <lineage>
        <taxon>Bacteria</taxon>
        <taxon>Pseudomonadati</taxon>
        <taxon>Pseudomonadota</taxon>
        <taxon>Betaproteobacteria</taxon>
        <taxon>Burkholderiales</taxon>
        <taxon>Oxalobacteraceae</taxon>
        <taxon>Undibacterium</taxon>
    </lineage>
</organism>
<name>A0ABV7F520_9BURK</name>
<proteinExistence type="predicted"/>
<sequence>MLLSLTIGTALVLSACGGGGGSTSASTSTLPGSTTTLSTISSANSTQVAGNAYAANGAIGNSSTGVSTLVTGVSIEGTGVSTVSPALDLVMQAFDSGAPKLLTGVSTSQACPGGGTIAINGTAQSQTGPSNGDNLTFTATNCVENGATINGAFTVILSGITGTVSTTGAWSATLDFQFNAFGVTSGSESVTATGDMKIGYNQSSSTSKSLAISGKSLQGSQSKAGVKVADRTLTDYSATSVIFGSTVNTTANYTMSGNTSSLGQFTYTVKNLQPFVSTIGGTPTSGSMIINGASSSVTVTVIDANNVRLDYSAKGDGVITQTITVSWTTLKSSL</sequence>
<protein>
    <recommendedName>
        <fullName evidence="3">Lipoprotein</fullName>
    </recommendedName>
</protein>
<evidence type="ECO:0000313" key="2">
    <source>
        <dbReference type="Proteomes" id="UP001595530"/>
    </source>
</evidence>
<dbReference type="RefSeq" id="WP_390322489.1">
    <property type="nucleotide sequence ID" value="NZ_JBHRTP010000066.1"/>
</dbReference>
<dbReference type="Proteomes" id="UP001595530">
    <property type="component" value="Unassembled WGS sequence"/>
</dbReference>
<evidence type="ECO:0000313" key="1">
    <source>
        <dbReference type="EMBL" id="MFC3110045.1"/>
    </source>
</evidence>
<evidence type="ECO:0008006" key="3">
    <source>
        <dbReference type="Google" id="ProtNLM"/>
    </source>
</evidence>
<dbReference type="EMBL" id="JBHRTP010000066">
    <property type="protein sequence ID" value="MFC3110045.1"/>
    <property type="molecule type" value="Genomic_DNA"/>
</dbReference>